<protein>
    <submittedName>
        <fullName evidence="1">Uncharacterized protein</fullName>
    </submittedName>
</protein>
<reference evidence="1" key="2">
    <citation type="submission" date="2023-03" db="EMBL/GenBank/DDBJ databases">
        <authorList>
            <person name="Inwood S.N."/>
            <person name="Skelly J.G."/>
            <person name="Guhlin J."/>
            <person name="Harrop T.W.R."/>
            <person name="Goldson S.G."/>
            <person name="Dearden P.K."/>
        </authorList>
    </citation>
    <scope>NUCLEOTIDE SEQUENCE</scope>
    <source>
        <strain evidence="1">Irish</strain>
        <tissue evidence="1">Whole body</tissue>
    </source>
</reference>
<proteinExistence type="predicted"/>
<evidence type="ECO:0000313" key="2">
    <source>
        <dbReference type="Proteomes" id="UP001168990"/>
    </source>
</evidence>
<name>A0AA39C9Z4_9HYME</name>
<comment type="caution">
    <text evidence="1">The sequence shown here is derived from an EMBL/GenBank/DDBJ whole genome shotgun (WGS) entry which is preliminary data.</text>
</comment>
<dbReference type="AlphaFoldDB" id="A0AA39C9Z4"/>
<reference evidence="1" key="1">
    <citation type="journal article" date="2023" name="bioRxiv">
        <title>Scaffold-level genome assemblies of two parasitoid biocontrol wasps reveal the parthenogenesis mechanism and an associated novel virus.</title>
        <authorList>
            <person name="Inwood S."/>
            <person name="Skelly J."/>
            <person name="Guhlin J."/>
            <person name="Harrop T."/>
            <person name="Goldson S."/>
            <person name="Dearden P."/>
        </authorList>
    </citation>
    <scope>NUCLEOTIDE SEQUENCE</scope>
    <source>
        <strain evidence="1">Irish</strain>
        <tissue evidence="1">Whole body</tissue>
    </source>
</reference>
<accession>A0AA39C9Z4</accession>
<keyword evidence="2" id="KW-1185">Reference proteome</keyword>
<organism evidence="1 2">
    <name type="scientific">Microctonus aethiopoides</name>
    <dbReference type="NCBI Taxonomy" id="144406"/>
    <lineage>
        <taxon>Eukaryota</taxon>
        <taxon>Metazoa</taxon>
        <taxon>Ecdysozoa</taxon>
        <taxon>Arthropoda</taxon>
        <taxon>Hexapoda</taxon>
        <taxon>Insecta</taxon>
        <taxon>Pterygota</taxon>
        <taxon>Neoptera</taxon>
        <taxon>Endopterygota</taxon>
        <taxon>Hymenoptera</taxon>
        <taxon>Apocrita</taxon>
        <taxon>Ichneumonoidea</taxon>
        <taxon>Braconidae</taxon>
        <taxon>Euphorinae</taxon>
        <taxon>Microctonus</taxon>
    </lineage>
</organism>
<dbReference type="EMBL" id="JAQQBS010001423">
    <property type="protein sequence ID" value="KAK0160533.1"/>
    <property type="molecule type" value="Genomic_DNA"/>
</dbReference>
<sequence>MTSKSEDINCNKILTLRNTSASNGFIFNVTLDISFIADPELVNFRHLCKTMLTTICCQIGHKYRNWKKCSCIIAENLSKKFKELNPSLTEWKGEISIKGQYNDEDSDNIYSEIIYDWFSYDGVMIIPPENSKDQHKYVNLKYTIRFFLNPTLAVAEYIFSAKGYKKMLHHYWTLRERRTYEKIMDMDVNRNYKYNHLRVWLGAYDEYQPPTFNLLEFDIPDFVQS</sequence>
<dbReference type="Proteomes" id="UP001168990">
    <property type="component" value="Unassembled WGS sequence"/>
</dbReference>
<gene>
    <name evidence="1" type="ORF">PV328_007934</name>
</gene>
<evidence type="ECO:0000313" key="1">
    <source>
        <dbReference type="EMBL" id="KAK0160533.1"/>
    </source>
</evidence>